<keyword evidence="3" id="KW-1185">Reference proteome</keyword>
<feature type="compositionally biased region" description="Low complexity" evidence="1">
    <location>
        <begin position="125"/>
        <end position="137"/>
    </location>
</feature>
<dbReference type="Gramene" id="OPUNC03G20200.1">
    <property type="protein sequence ID" value="OPUNC03G20200.1"/>
    <property type="gene ID" value="OPUNC03G20200"/>
</dbReference>
<dbReference type="OMA" id="RWVVRCG"/>
<dbReference type="EnsemblPlants" id="OPUNC03G20200.1">
    <property type="protein sequence ID" value="OPUNC03G20200.1"/>
    <property type="gene ID" value="OPUNC03G20200"/>
</dbReference>
<dbReference type="Proteomes" id="UP000026962">
    <property type="component" value="Chromosome 3"/>
</dbReference>
<evidence type="ECO:0000313" key="3">
    <source>
        <dbReference type="Proteomes" id="UP000026962"/>
    </source>
</evidence>
<organism evidence="2">
    <name type="scientific">Oryza punctata</name>
    <name type="common">Red rice</name>
    <dbReference type="NCBI Taxonomy" id="4537"/>
    <lineage>
        <taxon>Eukaryota</taxon>
        <taxon>Viridiplantae</taxon>
        <taxon>Streptophyta</taxon>
        <taxon>Embryophyta</taxon>
        <taxon>Tracheophyta</taxon>
        <taxon>Spermatophyta</taxon>
        <taxon>Magnoliopsida</taxon>
        <taxon>Liliopsida</taxon>
        <taxon>Poales</taxon>
        <taxon>Poaceae</taxon>
        <taxon>BOP clade</taxon>
        <taxon>Oryzoideae</taxon>
        <taxon>Oryzeae</taxon>
        <taxon>Oryzinae</taxon>
        <taxon>Oryza</taxon>
    </lineage>
</organism>
<dbReference type="AlphaFoldDB" id="A0A0E0KF14"/>
<accession>A0A0E0KF14</accession>
<sequence length="264" mass="28479">MHRRRQHGSSGELDVFGATRYFAGVATAARPIAVVVGKPQDMIIQVKKTTTSSDKKTTEEEGHHHAGQLAVAGVANTTSTHRSKLAAFLGSLVSPESTSFRNRKKPPPASSTTTYDDDDPPPKLVPSSSSSTSSGRTSIDDVVAAAAATVHGGSRHDDDDDDLGVAALWKDRRLQGVRVVRCGRCDEERWVVRCGACAWEEEHLHHHHHGHETKNAILGAAATSTRYGSQSQVLECDREVVGDDASDWESDSSSDLFELDLEST</sequence>
<feature type="region of interest" description="Disordered" evidence="1">
    <location>
        <begin position="48"/>
        <end position="69"/>
    </location>
</feature>
<reference evidence="2" key="1">
    <citation type="submission" date="2015-04" db="UniProtKB">
        <authorList>
            <consortium name="EnsemblPlants"/>
        </authorList>
    </citation>
    <scope>IDENTIFICATION</scope>
</reference>
<name>A0A0E0KF14_ORYPU</name>
<feature type="compositionally biased region" description="Basic and acidic residues" evidence="1">
    <location>
        <begin position="53"/>
        <end position="64"/>
    </location>
</feature>
<proteinExistence type="predicted"/>
<evidence type="ECO:0000256" key="1">
    <source>
        <dbReference type="SAM" id="MobiDB-lite"/>
    </source>
</evidence>
<evidence type="ECO:0000313" key="2">
    <source>
        <dbReference type="EnsemblPlants" id="OPUNC03G20200.1"/>
    </source>
</evidence>
<dbReference type="HOGENOM" id="CLU_1059177_0_0_1"/>
<feature type="region of interest" description="Disordered" evidence="1">
    <location>
        <begin position="243"/>
        <end position="264"/>
    </location>
</feature>
<protein>
    <submittedName>
        <fullName evidence="2">Uncharacterized protein</fullName>
    </submittedName>
</protein>
<reference evidence="2" key="2">
    <citation type="submission" date="2018-05" db="EMBL/GenBank/DDBJ databases">
        <title>OpunRS2 (Oryza punctata Reference Sequence Version 2).</title>
        <authorList>
            <person name="Zhang J."/>
            <person name="Kudrna D."/>
            <person name="Lee S."/>
            <person name="Talag J."/>
            <person name="Welchert J."/>
            <person name="Wing R.A."/>
        </authorList>
    </citation>
    <scope>NUCLEOTIDE SEQUENCE [LARGE SCALE GENOMIC DNA]</scope>
</reference>
<feature type="region of interest" description="Disordered" evidence="1">
    <location>
        <begin position="96"/>
        <end position="137"/>
    </location>
</feature>
<dbReference type="eggNOG" id="ENOG502R4Q9">
    <property type="taxonomic scope" value="Eukaryota"/>
</dbReference>